<proteinExistence type="predicted"/>
<dbReference type="AlphaFoldDB" id="U1QGF1"/>
<reference evidence="1 2" key="1">
    <citation type="submission" date="2013-06" db="EMBL/GenBank/DDBJ databases">
        <authorList>
            <person name="Weinstock G."/>
            <person name="Sodergren E."/>
            <person name="Lobos E.A."/>
            <person name="Fulton L."/>
            <person name="Fulton R."/>
            <person name="Courtney L."/>
            <person name="Fronick C."/>
            <person name="O'Laughlin M."/>
            <person name="Godfrey J."/>
            <person name="Wilson R.M."/>
            <person name="Miner T."/>
            <person name="Farmer C."/>
            <person name="Delehaunty K."/>
            <person name="Cordes M."/>
            <person name="Minx P."/>
            <person name="Tomlinson C."/>
            <person name="Chen J."/>
            <person name="Wollam A."/>
            <person name="Pepin K.H."/>
            <person name="Bhonagiri V."/>
            <person name="Zhang X."/>
            <person name="Warren W."/>
            <person name="Mitreva M."/>
            <person name="Mardis E.R."/>
            <person name="Wilson R.K."/>
        </authorList>
    </citation>
    <scope>NUCLEOTIDE SEQUENCE [LARGE SCALE GENOMIC DNA]</scope>
    <source>
        <strain evidence="1 2">F0510</strain>
    </source>
</reference>
<protein>
    <submittedName>
        <fullName evidence="1">Uncharacterized protein</fullName>
    </submittedName>
</protein>
<name>U1QGF1_9ACTO</name>
<dbReference type="EMBL" id="AWSD01000070">
    <property type="protein sequence ID" value="ERH21341.1"/>
    <property type="molecule type" value="Genomic_DNA"/>
</dbReference>
<organism evidence="1 2">
    <name type="scientific">Actinomyces johnsonii F0510</name>
    <dbReference type="NCBI Taxonomy" id="1227262"/>
    <lineage>
        <taxon>Bacteria</taxon>
        <taxon>Bacillati</taxon>
        <taxon>Actinomycetota</taxon>
        <taxon>Actinomycetes</taxon>
        <taxon>Actinomycetales</taxon>
        <taxon>Actinomycetaceae</taxon>
        <taxon>Actinomyces</taxon>
    </lineage>
</organism>
<comment type="caution">
    <text evidence="1">The sequence shown here is derived from an EMBL/GenBank/DDBJ whole genome shotgun (WGS) entry which is preliminary data.</text>
</comment>
<evidence type="ECO:0000313" key="1">
    <source>
        <dbReference type="EMBL" id="ERH21341.1"/>
    </source>
</evidence>
<dbReference type="HOGENOM" id="CLU_3303328_0_0_11"/>
<dbReference type="Proteomes" id="UP000016498">
    <property type="component" value="Unassembled WGS sequence"/>
</dbReference>
<evidence type="ECO:0000313" key="2">
    <source>
        <dbReference type="Proteomes" id="UP000016498"/>
    </source>
</evidence>
<gene>
    <name evidence="1" type="ORF">HMPREF1549_00724</name>
</gene>
<accession>U1QGF1</accession>
<sequence length="39" mass="4365">MTAWCLPPRRSDEVEMFSNRTLKRSGNVSACHETGDNAP</sequence>